<dbReference type="InterPro" id="IPR044974">
    <property type="entry name" value="Disease_R_plants"/>
</dbReference>
<dbReference type="STRING" id="3880.A0A072UHM9"/>
<dbReference type="AlphaFoldDB" id="A0A072UHM9"/>
<dbReference type="InterPro" id="IPR027417">
    <property type="entry name" value="P-loop_NTPase"/>
</dbReference>
<dbReference type="SUPFAM" id="SSF52540">
    <property type="entry name" value="P-loop containing nucleoside triphosphate hydrolases"/>
    <property type="match status" value="1"/>
</dbReference>
<dbReference type="Proteomes" id="UP000002051">
    <property type="component" value="Chromosome 6"/>
</dbReference>
<reference evidence="2" key="3">
    <citation type="submission" date="2015-04" db="UniProtKB">
        <authorList>
            <consortium name="EnsemblPlants"/>
        </authorList>
    </citation>
    <scope>IDENTIFICATION</scope>
    <source>
        <strain evidence="2">cv. Jemalong A17</strain>
    </source>
</reference>
<reference evidence="1 3" key="1">
    <citation type="journal article" date="2011" name="Nature">
        <title>The Medicago genome provides insight into the evolution of rhizobial symbioses.</title>
        <authorList>
            <person name="Young N.D."/>
            <person name="Debelle F."/>
            <person name="Oldroyd G.E."/>
            <person name="Geurts R."/>
            <person name="Cannon S.B."/>
            <person name="Udvardi M.K."/>
            <person name="Benedito V.A."/>
            <person name="Mayer K.F."/>
            <person name="Gouzy J."/>
            <person name="Schoof H."/>
            <person name="Van de Peer Y."/>
            <person name="Proost S."/>
            <person name="Cook D.R."/>
            <person name="Meyers B.C."/>
            <person name="Spannagl M."/>
            <person name="Cheung F."/>
            <person name="De Mita S."/>
            <person name="Krishnakumar V."/>
            <person name="Gundlach H."/>
            <person name="Zhou S."/>
            <person name="Mudge J."/>
            <person name="Bharti A.K."/>
            <person name="Murray J.D."/>
            <person name="Naoumkina M.A."/>
            <person name="Rosen B."/>
            <person name="Silverstein K.A."/>
            <person name="Tang H."/>
            <person name="Rombauts S."/>
            <person name="Zhao P.X."/>
            <person name="Zhou P."/>
            <person name="Barbe V."/>
            <person name="Bardou P."/>
            <person name="Bechner M."/>
            <person name="Bellec A."/>
            <person name="Berger A."/>
            <person name="Berges H."/>
            <person name="Bidwell S."/>
            <person name="Bisseling T."/>
            <person name="Choisne N."/>
            <person name="Couloux A."/>
            <person name="Denny R."/>
            <person name="Deshpande S."/>
            <person name="Dai X."/>
            <person name="Doyle J.J."/>
            <person name="Dudez A.M."/>
            <person name="Farmer A.D."/>
            <person name="Fouteau S."/>
            <person name="Franken C."/>
            <person name="Gibelin C."/>
            <person name="Gish J."/>
            <person name="Goldstein S."/>
            <person name="Gonzalez A.J."/>
            <person name="Green P.J."/>
            <person name="Hallab A."/>
            <person name="Hartog M."/>
            <person name="Hua A."/>
            <person name="Humphray S.J."/>
            <person name="Jeong D.H."/>
            <person name="Jing Y."/>
            <person name="Jocker A."/>
            <person name="Kenton S.M."/>
            <person name="Kim D.J."/>
            <person name="Klee K."/>
            <person name="Lai H."/>
            <person name="Lang C."/>
            <person name="Lin S."/>
            <person name="Macmil S.L."/>
            <person name="Magdelenat G."/>
            <person name="Matthews L."/>
            <person name="McCorrison J."/>
            <person name="Monaghan E.L."/>
            <person name="Mun J.H."/>
            <person name="Najar F.Z."/>
            <person name="Nicholson C."/>
            <person name="Noirot C."/>
            <person name="O'Bleness M."/>
            <person name="Paule C.R."/>
            <person name="Poulain J."/>
            <person name="Prion F."/>
            <person name="Qin B."/>
            <person name="Qu C."/>
            <person name="Retzel E.F."/>
            <person name="Riddle C."/>
            <person name="Sallet E."/>
            <person name="Samain S."/>
            <person name="Samson N."/>
            <person name="Sanders I."/>
            <person name="Saurat O."/>
            <person name="Scarpelli C."/>
            <person name="Schiex T."/>
            <person name="Segurens B."/>
            <person name="Severin A.J."/>
            <person name="Sherrier D.J."/>
            <person name="Shi R."/>
            <person name="Sims S."/>
            <person name="Singer S.R."/>
            <person name="Sinharoy S."/>
            <person name="Sterck L."/>
            <person name="Viollet A."/>
            <person name="Wang B.B."/>
            <person name="Wang K."/>
            <person name="Wang M."/>
            <person name="Wang X."/>
            <person name="Warfsmann J."/>
            <person name="Weissenbach J."/>
            <person name="White D.D."/>
            <person name="White J.D."/>
            <person name="Wiley G.B."/>
            <person name="Wincker P."/>
            <person name="Xing Y."/>
            <person name="Yang L."/>
            <person name="Yao Z."/>
            <person name="Ying F."/>
            <person name="Zhai J."/>
            <person name="Zhou L."/>
            <person name="Zuber A."/>
            <person name="Denarie J."/>
            <person name="Dixon R.A."/>
            <person name="May G.D."/>
            <person name="Schwartz D.C."/>
            <person name="Rogers J."/>
            <person name="Quetier F."/>
            <person name="Town C.D."/>
            <person name="Roe B.A."/>
        </authorList>
    </citation>
    <scope>NUCLEOTIDE SEQUENCE [LARGE SCALE GENOMIC DNA]</scope>
    <source>
        <strain evidence="1">A17</strain>
        <strain evidence="2 3">cv. Jemalong A17</strain>
    </source>
</reference>
<dbReference type="PANTHER" id="PTHR23155">
    <property type="entry name" value="DISEASE RESISTANCE PROTEIN RP"/>
    <property type="match status" value="1"/>
</dbReference>
<reference evidence="1 3" key="2">
    <citation type="journal article" date="2014" name="BMC Genomics">
        <title>An improved genome release (version Mt4.0) for the model legume Medicago truncatula.</title>
        <authorList>
            <person name="Tang H."/>
            <person name="Krishnakumar V."/>
            <person name="Bidwell S."/>
            <person name="Rosen B."/>
            <person name="Chan A."/>
            <person name="Zhou S."/>
            <person name="Gentzbittel L."/>
            <person name="Childs K.L."/>
            <person name="Yandell M."/>
            <person name="Gundlach H."/>
            <person name="Mayer K.F."/>
            <person name="Schwartz D.C."/>
            <person name="Town C.D."/>
        </authorList>
    </citation>
    <scope>GENOME REANNOTATION</scope>
    <source>
        <strain evidence="1">A17</strain>
        <strain evidence="2 3">cv. Jemalong A17</strain>
    </source>
</reference>
<dbReference type="InterPro" id="IPR036388">
    <property type="entry name" value="WH-like_DNA-bd_sf"/>
</dbReference>
<proteinExistence type="predicted"/>
<dbReference type="EMBL" id="CM001222">
    <property type="protein sequence ID" value="KEH25300.1"/>
    <property type="molecule type" value="Genomic_DNA"/>
</dbReference>
<organism evidence="1 3">
    <name type="scientific">Medicago truncatula</name>
    <name type="common">Barrel medic</name>
    <name type="synonym">Medicago tribuloides</name>
    <dbReference type="NCBI Taxonomy" id="3880"/>
    <lineage>
        <taxon>Eukaryota</taxon>
        <taxon>Viridiplantae</taxon>
        <taxon>Streptophyta</taxon>
        <taxon>Embryophyta</taxon>
        <taxon>Tracheophyta</taxon>
        <taxon>Spermatophyta</taxon>
        <taxon>Magnoliopsida</taxon>
        <taxon>eudicotyledons</taxon>
        <taxon>Gunneridae</taxon>
        <taxon>Pentapetalae</taxon>
        <taxon>rosids</taxon>
        <taxon>fabids</taxon>
        <taxon>Fabales</taxon>
        <taxon>Fabaceae</taxon>
        <taxon>Papilionoideae</taxon>
        <taxon>50 kb inversion clade</taxon>
        <taxon>NPAAA clade</taxon>
        <taxon>Hologalegina</taxon>
        <taxon>IRL clade</taxon>
        <taxon>Trifolieae</taxon>
        <taxon>Medicago</taxon>
    </lineage>
</organism>
<evidence type="ECO:0000313" key="1">
    <source>
        <dbReference type="EMBL" id="KEH25300.1"/>
    </source>
</evidence>
<keyword evidence="3" id="KW-1185">Reference proteome</keyword>
<dbReference type="Gene3D" id="1.10.10.10">
    <property type="entry name" value="Winged helix-like DNA-binding domain superfamily/Winged helix DNA-binding domain"/>
    <property type="match status" value="1"/>
</dbReference>
<evidence type="ECO:0000313" key="3">
    <source>
        <dbReference type="Proteomes" id="UP000002051"/>
    </source>
</evidence>
<gene>
    <name evidence="1" type="ordered locus">MTR_6g017020</name>
</gene>
<accession>A0A072UHM9</accession>
<name>A0A072UHM9_MEDTR</name>
<dbReference type="GO" id="GO:0006952">
    <property type="term" value="P:defense response"/>
    <property type="evidence" value="ECO:0007669"/>
    <property type="project" value="InterPro"/>
</dbReference>
<dbReference type="EnsemblPlants" id="KEH25300">
    <property type="protein sequence ID" value="KEH25300"/>
    <property type="gene ID" value="MTR_6g017020"/>
</dbReference>
<protein>
    <submittedName>
        <fullName evidence="1">NB-ARC domain disease resistance protein</fullName>
    </submittedName>
</protein>
<dbReference type="PANTHER" id="PTHR23155:SF1205">
    <property type="entry name" value="DISEASE RESISTANCE PROTEIN RPM1"/>
    <property type="match status" value="1"/>
</dbReference>
<dbReference type="HOGENOM" id="CLU_1201393_0_0_1"/>
<sequence>MNNMQKDFRVIMENLFNLSQGGGPKICVRLITTSSNCLESDHIIIGRTDEKMKMARLLLLKWCTMMLRSKAYLKTKFGFMFLTHSISKLLRSKSYKLYLEMISMINENHSNNTRFLFVTRIVAEEIGVNSLFHLKGLSYEDSFSLLKKLALPSIDRRDIWSMGEEKNCIMSSLRRSYQDLSHPLKQCFAYCSLNPKCYEIEKNELILLWMAEGYLQSSNMKLLLISIYQRN</sequence>
<dbReference type="PaxDb" id="3880-AES84179"/>
<evidence type="ECO:0000313" key="2">
    <source>
        <dbReference type="EnsemblPlants" id="KEH25300"/>
    </source>
</evidence>